<reference evidence="3" key="2">
    <citation type="submission" date="2020-09" db="EMBL/GenBank/DDBJ databases">
        <authorList>
            <person name="Sun Q."/>
            <person name="Zhou Y."/>
        </authorList>
    </citation>
    <scope>NUCLEOTIDE SEQUENCE</scope>
    <source>
        <strain evidence="3">CGMCC 1.7081</strain>
    </source>
</reference>
<evidence type="ECO:0000256" key="1">
    <source>
        <dbReference type="SAM" id="MobiDB-lite"/>
    </source>
</evidence>
<dbReference type="Proteomes" id="UP000611500">
    <property type="component" value="Unassembled WGS sequence"/>
</dbReference>
<accession>A0A8J3H5V6</accession>
<keyword evidence="4" id="KW-1185">Reference proteome</keyword>
<feature type="region of interest" description="Disordered" evidence="1">
    <location>
        <begin position="98"/>
        <end position="128"/>
    </location>
</feature>
<feature type="transmembrane region" description="Helical" evidence="2">
    <location>
        <begin position="6"/>
        <end position="24"/>
    </location>
</feature>
<proteinExistence type="predicted"/>
<dbReference type="AlphaFoldDB" id="A0A8J3H5V6"/>
<gene>
    <name evidence="3" type="ORF">GCM10010961_21430</name>
</gene>
<keyword evidence="2" id="KW-0812">Transmembrane</keyword>
<dbReference type="EMBL" id="BNAP01000007">
    <property type="protein sequence ID" value="GHG90653.1"/>
    <property type="molecule type" value="Genomic_DNA"/>
</dbReference>
<sequence>MKNEYIAAGGVVIAAIIGAVALYLSSGAPPASQHIEIRTYSHDQATNNTQIHITPSDPLDALTATFTRDKNPLTQIACTLACLPFPYDIQDSQDGTLEVYTSGYSRRDDQGRNPDRPRCRRQDNRTPRDRPRLCLCTL</sequence>
<keyword evidence="2" id="KW-0472">Membrane</keyword>
<organism evidence="3 4">
    <name type="scientific">Pseudodonghicola xiamenensis</name>
    <dbReference type="NCBI Taxonomy" id="337702"/>
    <lineage>
        <taxon>Bacteria</taxon>
        <taxon>Pseudomonadati</taxon>
        <taxon>Pseudomonadota</taxon>
        <taxon>Alphaproteobacteria</taxon>
        <taxon>Rhodobacterales</taxon>
        <taxon>Paracoccaceae</taxon>
        <taxon>Pseudodonghicola</taxon>
    </lineage>
</organism>
<evidence type="ECO:0000256" key="2">
    <source>
        <dbReference type="SAM" id="Phobius"/>
    </source>
</evidence>
<reference evidence="3" key="1">
    <citation type="journal article" date="2014" name="Int. J. Syst. Evol. Microbiol.">
        <title>Complete genome sequence of Corynebacterium casei LMG S-19264T (=DSM 44701T), isolated from a smear-ripened cheese.</title>
        <authorList>
            <consortium name="US DOE Joint Genome Institute (JGI-PGF)"/>
            <person name="Walter F."/>
            <person name="Albersmeier A."/>
            <person name="Kalinowski J."/>
            <person name="Ruckert C."/>
        </authorList>
    </citation>
    <scope>NUCLEOTIDE SEQUENCE</scope>
    <source>
        <strain evidence="3">CGMCC 1.7081</strain>
    </source>
</reference>
<feature type="compositionally biased region" description="Basic and acidic residues" evidence="1">
    <location>
        <begin position="105"/>
        <end position="128"/>
    </location>
</feature>
<evidence type="ECO:0000313" key="4">
    <source>
        <dbReference type="Proteomes" id="UP000611500"/>
    </source>
</evidence>
<protein>
    <submittedName>
        <fullName evidence="3">Uncharacterized protein</fullName>
    </submittedName>
</protein>
<evidence type="ECO:0000313" key="3">
    <source>
        <dbReference type="EMBL" id="GHG90653.1"/>
    </source>
</evidence>
<comment type="caution">
    <text evidence="3">The sequence shown here is derived from an EMBL/GenBank/DDBJ whole genome shotgun (WGS) entry which is preliminary data.</text>
</comment>
<keyword evidence="2" id="KW-1133">Transmembrane helix</keyword>
<name>A0A8J3H5V6_9RHOB</name>